<dbReference type="PANTHER" id="PTHR43005">
    <property type="entry name" value="BLR7065 PROTEIN"/>
    <property type="match status" value="1"/>
</dbReference>
<keyword evidence="5 7" id="KW-1133">Transmembrane helix</keyword>
<evidence type="ECO:0000256" key="1">
    <source>
        <dbReference type="ARBA" id="ARBA00004651"/>
    </source>
</evidence>
<sequence length="289" mass="32349">MQMRKATNYLLIAPSLLLSLLIVLIPGLLTLLVAFTDWDGVAVSPSFIGMQNFQEIFEDRIFWKSLFNNAQWTIMFITVPVVIGLLTAILLLRRKRSRSAYQLIFLFPYVLAPATNAMLWLNIIFNPVSGVVGYLKNSLGMSITSPLSSVHTALYAVASVDIWHYWGFLTVVYLAALRQTPGDQIEAAQLEGCNSWQLFKFVYFPSIKPTFSIMLVMIIIFSFLTFDYVYLLTGGGPAHSTEMLSTYAYTFAFSAFQVGKAASVALFMSIMGLLASCLYIWLSKNDLKG</sequence>
<dbReference type="InterPro" id="IPR000515">
    <property type="entry name" value="MetI-like"/>
</dbReference>
<organism evidence="9 10">
    <name type="scientific">Paenibacillus paeoniae</name>
    <dbReference type="NCBI Taxonomy" id="2292705"/>
    <lineage>
        <taxon>Bacteria</taxon>
        <taxon>Bacillati</taxon>
        <taxon>Bacillota</taxon>
        <taxon>Bacilli</taxon>
        <taxon>Bacillales</taxon>
        <taxon>Paenibacillaceae</taxon>
        <taxon>Paenibacillus</taxon>
    </lineage>
</organism>
<feature type="transmembrane region" description="Helical" evidence="7">
    <location>
        <begin position="251"/>
        <end position="282"/>
    </location>
</feature>
<dbReference type="InterPro" id="IPR035906">
    <property type="entry name" value="MetI-like_sf"/>
</dbReference>
<dbReference type="Gene3D" id="1.10.3720.10">
    <property type="entry name" value="MetI-like"/>
    <property type="match status" value="1"/>
</dbReference>
<dbReference type="OrthoDB" id="152280at2"/>
<dbReference type="CDD" id="cd06261">
    <property type="entry name" value="TM_PBP2"/>
    <property type="match status" value="1"/>
</dbReference>
<feature type="transmembrane region" description="Helical" evidence="7">
    <location>
        <begin position="153"/>
        <end position="176"/>
    </location>
</feature>
<keyword evidence="10" id="KW-1185">Reference proteome</keyword>
<evidence type="ECO:0000313" key="10">
    <source>
        <dbReference type="Proteomes" id="UP000261905"/>
    </source>
</evidence>
<dbReference type="EMBL" id="QUBQ01000001">
    <property type="protein sequence ID" value="REK77729.1"/>
    <property type="molecule type" value="Genomic_DNA"/>
</dbReference>
<dbReference type="GO" id="GO:0055085">
    <property type="term" value="P:transmembrane transport"/>
    <property type="evidence" value="ECO:0007669"/>
    <property type="project" value="InterPro"/>
</dbReference>
<dbReference type="PANTHER" id="PTHR43005:SF1">
    <property type="entry name" value="SPERMIDINE_PUTRESCINE TRANSPORT SYSTEM PERMEASE PROTEIN"/>
    <property type="match status" value="1"/>
</dbReference>
<keyword evidence="3" id="KW-1003">Cell membrane</keyword>
<comment type="caution">
    <text evidence="9">The sequence shown here is derived from an EMBL/GenBank/DDBJ whole genome shotgun (WGS) entry which is preliminary data.</text>
</comment>
<feature type="domain" description="ABC transmembrane type-1" evidence="8">
    <location>
        <begin position="66"/>
        <end position="279"/>
    </location>
</feature>
<feature type="transmembrane region" description="Helical" evidence="7">
    <location>
        <begin position="104"/>
        <end position="125"/>
    </location>
</feature>
<feature type="transmembrane region" description="Helical" evidence="7">
    <location>
        <begin position="210"/>
        <end position="231"/>
    </location>
</feature>
<reference evidence="9 10" key="1">
    <citation type="submission" date="2018-08" db="EMBL/GenBank/DDBJ databases">
        <title>Paenibacillus sp. M4BSY-1, whole genome shotgun sequence.</title>
        <authorList>
            <person name="Tuo L."/>
        </authorList>
    </citation>
    <scope>NUCLEOTIDE SEQUENCE [LARGE SCALE GENOMIC DNA]</scope>
    <source>
        <strain evidence="9 10">M4BSY-1</strain>
    </source>
</reference>
<feature type="transmembrane region" description="Helical" evidence="7">
    <location>
        <begin position="72"/>
        <end position="92"/>
    </location>
</feature>
<dbReference type="Proteomes" id="UP000261905">
    <property type="component" value="Unassembled WGS sequence"/>
</dbReference>
<evidence type="ECO:0000259" key="8">
    <source>
        <dbReference type="PROSITE" id="PS50928"/>
    </source>
</evidence>
<evidence type="ECO:0000256" key="6">
    <source>
        <dbReference type="ARBA" id="ARBA00023136"/>
    </source>
</evidence>
<dbReference type="Pfam" id="PF00528">
    <property type="entry name" value="BPD_transp_1"/>
    <property type="match status" value="1"/>
</dbReference>
<gene>
    <name evidence="9" type="ORF">DX130_12275</name>
</gene>
<evidence type="ECO:0000256" key="2">
    <source>
        <dbReference type="ARBA" id="ARBA00022448"/>
    </source>
</evidence>
<keyword evidence="2 7" id="KW-0813">Transport</keyword>
<feature type="transmembrane region" description="Helical" evidence="7">
    <location>
        <begin position="9"/>
        <end position="35"/>
    </location>
</feature>
<protein>
    <submittedName>
        <fullName evidence="9">Sugar ABC transporter permease</fullName>
    </submittedName>
</protein>
<comment type="similarity">
    <text evidence="7">Belongs to the binding-protein-dependent transport system permease family.</text>
</comment>
<name>A0A371PPT4_9BACL</name>
<evidence type="ECO:0000313" key="9">
    <source>
        <dbReference type="EMBL" id="REK77729.1"/>
    </source>
</evidence>
<evidence type="ECO:0000256" key="7">
    <source>
        <dbReference type="RuleBase" id="RU363032"/>
    </source>
</evidence>
<dbReference type="SUPFAM" id="SSF161098">
    <property type="entry name" value="MetI-like"/>
    <property type="match status" value="1"/>
</dbReference>
<dbReference type="AlphaFoldDB" id="A0A371PPT4"/>
<keyword evidence="6 7" id="KW-0472">Membrane</keyword>
<evidence type="ECO:0000256" key="3">
    <source>
        <dbReference type="ARBA" id="ARBA00022475"/>
    </source>
</evidence>
<evidence type="ECO:0000256" key="4">
    <source>
        <dbReference type="ARBA" id="ARBA00022692"/>
    </source>
</evidence>
<dbReference type="PROSITE" id="PS50928">
    <property type="entry name" value="ABC_TM1"/>
    <property type="match status" value="1"/>
</dbReference>
<evidence type="ECO:0000256" key="5">
    <source>
        <dbReference type="ARBA" id="ARBA00022989"/>
    </source>
</evidence>
<accession>A0A371PPT4</accession>
<proteinExistence type="inferred from homology"/>
<dbReference type="GO" id="GO:0005886">
    <property type="term" value="C:plasma membrane"/>
    <property type="evidence" value="ECO:0007669"/>
    <property type="project" value="UniProtKB-SubCell"/>
</dbReference>
<keyword evidence="4 7" id="KW-0812">Transmembrane</keyword>
<comment type="subcellular location">
    <subcellularLocation>
        <location evidence="1 7">Cell membrane</location>
        <topology evidence="1 7">Multi-pass membrane protein</topology>
    </subcellularLocation>
</comment>